<keyword evidence="5" id="KW-0732">Signal</keyword>
<keyword evidence="2" id="KW-0472">Membrane</keyword>
<dbReference type="EMBL" id="JBHLWO010000002">
    <property type="protein sequence ID" value="MFC0319719.1"/>
    <property type="molecule type" value="Genomic_DNA"/>
</dbReference>
<dbReference type="RefSeq" id="WP_130855751.1">
    <property type="nucleotide sequence ID" value="NZ_JBHLWO010000002.1"/>
</dbReference>
<dbReference type="InterPro" id="IPR036942">
    <property type="entry name" value="Beta-barrel_TonB_sf"/>
</dbReference>
<feature type="domain" description="Outer membrane protein beta-barrel" evidence="6">
    <location>
        <begin position="458"/>
        <end position="917"/>
    </location>
</feature>
<gene>
    <name evidence="7" type="ORF">ACFFI0_15460</name>
</gene>
<proteinExistence type="predicted"/>
<name>A0ABV6HLE1_9SPHI</name>
<keyword evidence="8" id="KW-1185">Reference proteome</keyword>
<dbReference type="SUPFAM" id="SSF56935">
    <property type="entry name" value="Porins"/>
    <property type="match status" value="1"/>
</dbReference>
<protein>
    <submittedName>
        <fullName evidence="7">Outer membrane beta-barrel family protein</fullName>
    </submittedName>
</protein>
<dbReference type="Gene3D" id="2.60.40.1120">
    <property type="entry name" value="Carboxypeptidase-like, regulatory domain"/>
    <property type="match status" value="1"/>
</dbReference>
<evidence type="ECO:0000256" key="3">
    <source>
        <dbReference type="ARBA" id="ARBA00023237"/>
    </source>
</evidence>
<evidence type="ECO:0000259" key="6">
    <source>
        <dbReference type="Pfam" id="PF14905"/>
    </source>
</evidence>
<feature type="signal peptide" evidence="5">
    <location>
        <begin position="1"/>
        <end position="19"/>
    </location>
</feature>
<evidence type="ECO:0000256" key="4">
    <source>
        <dbReference type="SAM" id="MobiDB-lite"/>
    </source>
</evidence>
<feature type="chain" id="PRO_5047499061" evidence="5">
    <location>
        <begin position="20"/>
        <end position="926"/>
    </location>
</feature>
<feature type="region of interest" description="Disordered" evidence="4">
    <location>
        <begin position="413"/>
        <end position="435"/>
    </location>
</feature>
<dbReference type="Proteomes" id="UP001589774">
    <property type="component" value="Unassembled WGS sequence"/>
</dbReference>
<comment type="caution">
    <text evidence="7">The sequence shown here is derived from an EMBL/GenBank/DDBJ whole genome shotgun (WGS) entry which is preliminary data.</text>
</comment>
<dbReference type="SUPFAM" id="SSF49478">
    <property type="entry name" value="Cna protein B-type domain"/>
    <property type="match status" value="1"/>
</dbReference>
<reference evidence="7 8" key="1">
    <citation type="submission" date="2024-09" db="EMBL/GenBank/DDBJ databases">
        <authorList>
            <person name="Sun Q."/>
            <person name="Mori K."/>
        </authorList>
    </citation>
    <scope>NUCLEOTIDE SEQUENCE [LARGE SCALE GENOMIC DNA]</scope>
    <source>
        <strain evidence="7 8">CCM 7765</strain>
    </source>
</reference>
<accession>A0ABV6HLE1</accession>
<evidence type="ECO:0000313" key="8">
    <source>
        <dbReference type="Proteomes" id="UP001589774"/>
    </source>
</evidence>
<keyword evidence="3" id="KW-0998">Cell outer membrane</keyword>
<evidence type="ECO:0000256" key="5">
    <source>
        <dbReference type="SAM" id="SignalP"/>
    </source>
</evidence>
<evidence type="ECO:0000313" key="7">
    <source>
        <dbReference type="EMBL" id="MFC0319719.1"/>
    </source>
</evidence>
<sequence length="926" mass="104397">MKRLTFILLLLISCFSSHAQNGFLIKGTVIDTASNIKLSNTTISILHARDSMLYKFTRADQMGNFKLEGLEKGKYILLVTYPKYADYVENFTLDSLNEINFGSIDMILKSQLLAEVVITGRQPITIKGDTTEYDAASFKLQPNAKVEDLLKQLPGIQVDKDGKITAQGQTVNKVLVDGEEFFGDDPTLVTKNIRSDMVDKVQLYDKQSDQAAFTGVDDGQKTKTINIQLKEDSKRGYFGKLEAAAGNDEFYQAQGMINKFKGKEKMSAYGTIGNTGKVGLGWQDANRYGTTSNNMEFTDDGGMMFYGGGGDDLESFNGQYDGQGIPLARTGGLHYDNKWDGDKQSINTNYKIGTLDVDGTRNNLTQRNLPTGVINDRSDETFNNHMFRHKLDARYDIKLDSTTNLRISVDGTLRNSDTENNYTSESRNGSGGLLNQSQRRLTNKADDRIFNASALFTKKFKKMGRSFSLNLNQSSNTNKTDGFLDAENVFYSSAGVEDSVSNINQYKTNDIVNNSFRSNVTYSEPLFKNFAVVLNYGLSINSGHSNRRSFNQSATGAYDVLDSLYSNDYKLDQTSNQVGAIFNYKTEKTNLNFGAKVSDVRFKQLDRYTDDLFTRNFTNFNPQLNYQYKFSQQKSLRVGYNGNNTQPTINQIQPVRVNTDPLNIVLGNPDLKPSFTNRFNLSYYSYKVLSNQYVNFYGSYSFTTNPIVSNTVTDSVGKSTYQSANLKDRNTSNFYGGMYAGKKIKKLDMQIGLDLSTNGNTYYNLTNDNLNETKSYNYSSRLSLSKYKEKKYDFSVNFGPSYNTSESSLQPEFNNNGWGMSGDAGFNIYLPGKIQIGSDGSYTYTQATQSFDENFERFILNAYITKKFFKEENLRFTISGNDLLNQNVGFNRNAFNNTINQSSYTTIRRYFMFSVTWEFSKMGAKP</sequence>
<comment type="subcellular location">
    <subcellularLocation>
        <location evidence="1">Cell outer membrane</location>
    </subcellularLocation>
</comment>
<dbReference type="Gene3D" id="2.40.170.20">
    <property type="entry name" value="TonB-dependent receptor, beta-barrel domain"/>
    <property type="match status" value="1"/>
</dbReference>
<organism evidence="7 8">
    <name type="scientific">Olivibacter oleidegradans</name>
    <dbReference type="NCBI Taxonomy" id="760123"/>
    <lineage>
        <taxon>Bacteria</taxon>
        <taxon>Pseudomonadati</taxon>
        <taxon>Bacteroidota</taxon>
        <taxon>Sphingobacteriia</taxon>
        <taxon>Sphingobacteriales</taxon>
        <taxon>Sphingobacteriaceae</taxon>
        <taxon>Olivibacter</taxon>
    </lineage>
</organism>
<dbReference type="Pfam" id="PF14905">
    <property type="entry name" value="OMP_b-brl_3"/>
    <property type="match status" value="1"/>
</dbReference>
<evidence type="ECO:0000256" key="1">
    <source>
        <dbReference type="ARBA" id="ARBA00004442"/>
    </source>
</evidence>
<evidence type="ECO:0000256" key="2">
    <source>
        <dbReference type="ARBA" id="ARBA00023136"/>
    </source>
</evidence>
<dbReference type="InterPro" id="IPR041700">
    <property type="entry name" value="OMP_b-brl_3"/>
</dbReference>